<dbReference type="PROSITE" id="PS00130">
    <property type="entry name" value="U_DNA_GLYCOSYLASE"/>
    <property type="match status" value="1"/>
</dbReference>
<evidence type="ECO:0000256" key="1">
    <source>
        <dbReference type="ARBA" id="ARBA00008184"/>
    </source>
</evidence>
<reference evidence="12 13" key="1">
    <citation type="submission" date="2020-07" db="EMBL/GenBank/DDBJ databases">
        <title>The yeast mating-type switching endonuclease HO is a domesticated member of an unorthodox homing genetic element family.</title>
        <authorList>
            <person name="Coughlan A.Y."/>
            <person name="Lombardi L."/>
            <person name="Braun-Galleani S."/>
            <person name="Martos A.R."/>
            <person name="Galeote V."/>
            <person name="Bigey F."/>
            <person name="Dequin S."/>
            <person name="Byrne K.P."/>
            <person name="Wolfe K.H."/>
        </authorList>
    </citation>
    <scope>NUCLEOTIDE SEQUENCE [LARGE SCALE GENOMIC DNA]</scope>
    <source>
        <strain evidence="12 13">NRRL Y-6702</strain>
    </source>
</reference>
<dbReference type="PANTHER" id="PTHR11264">
    <property type="entry name" value="URACIL-DNA GLYCOSYLASE"/>
    <property type="match status" value="1"/>
</dbReference>
<dbReference type="Proteomes" id="UP000509704">
    <property type="component" value="Chromosome 4"/>
</dbReference>
<comment type="catalytic activity">
    <reaction evidence="7 9">
        <text>Hydrolyzes single-stranded DNA or mismatched double-stranded DNA and polynucleotides, releasing free uracil.</text>
        <dbReference type="EC" id="3.2.2.27"/>
    </reaction>
</comment>
<dbReference type="PANTHER" id="PTHR11264:SF0">
    <property type="entry name" value="URACIL-DNA GLYCOSYLASE"/>
    <property type="match status" value="1"/>
</dbReference>
<dbReference type="NCBIfam" id="NF003589">
    <property type="entry name" value="PRK05254.1-2"/>
    <property type="match status" value="1"/>
</dbReference>
<dbReference type="SMART" id="SM00987">
    <property type="entry name" value="UreE_C"/>
    <property type="match status" value="1"/>
</dbReference>
<dbReference type="NCBIfam" id="NF003592">
    <property type="entry name" value="PRK05254.1-5"/>
    <property type="match status" value="1"/>
</dbReference>
<dbReference type="InterPro" id="IPR018085">
    <property type="entry name" value="Ura-DNA_Glyclase_AS"/>
</dbReference>
<feature type="region of interest" description="Disordered" evidence="10">
    <location>
        <begin position="19"/>
        <end position="64"/>
    </location>
</feature>
<evidence type="ECO:0000256" key="2">
    <source>
        <dbReference type="ARBA" id="ARBA00022763"/>
    </source>
</evidence>
<keyword evidence="5 7" id="KW-0234">DNA repair</keyword>
<evidence type="ECO:0000313" key="13">
    <source>
        <dbReference type="Proteomes" id="UP000509704"/>
    </source>
</evidence>
<dbReference type="GO" id="GO:0005739">
    <property type="term" value="C:mitochondrion"/>
    <property type="evidence" value="ECO:0007669"/>
    <property type="project" value="UniProtKB-SubCell"/>
</dbReference>
<comment type="subcellular location">
    <subcellularLocation>
        <location evidence="7">Mitochondrion</location>
    </subcellularLocation>
    <subcellularLocation>
        <location evidence="7">Nucleus</location>
    </subcellularLocation>
</comment>
<accession>A0A7H9B4X7</accession>
<dbReference type="AlphaFoldDB" id="A0A7H9B4X7"/>
<dbReference type="EMBL" id="CP058607">
    <property type="protein sequence ID" value="QLG72812.1"/>
    <property type="molecule type" value="Genomic_DNA"/>
</dbReference>
<evidence type="ECO:0000256" key="5">
    <source>
        <dbReference type="ARBA" id="ARBA00023204"/>
    </source>
</evidence>
<feature type="domain" description="Uracil-DNA glycosylase-like" evidence="11">
    <location>
        <begin position="142"/>
        <end position="315"/>
    </location>
</feature>
<keyword evidence="3 7" id="KW-0378">Hydrolase</keyword>
<dbReference type="NCBIfam" id="TIGR00628">
    <property type="entry name" value="ung"/>
    <property type="match status" value="1"/>
</dbReference>
<dbReference type="OrthoDB" id="10031947at2759"/>
<name>A0A7H9B4X7_ZYGMR</name>
<dbReference type="InterPro" id="IPR036895">
    <property type="entry name" value="Uracil-DNA_glycosylase-like_sf"/>
</dbReference>
<comment type="similarity">
    <text evidence="1 7 9">Belongs to the uracil-DNA glycosylase (UDG) superfamily. UNG family.</text>
</comment>
<evidence type="ECO:0000256" key="7">
    <source>
        <dbReference type="HAMAP-Rule" id="MF_03166"/>
    </source>
</evidence>
<dbReference type="Pfam" id="PF03167">
    <property type="entry name" value="UDG"/>
    <property type="match status" value="1"/>
</dbReference>
<evidence type="ECO:0000256" key="10">
    <source>
        <dbReference type="SAM" id="MobiDB-lite"/>
    </source>
</evidence>
<dbReference type="InterPro" id="IPR002043">
    <property type="entry name" value="UDG_fam1"/>
</dbReference>
<dbReference type="GO" id="GO:0005634">
    <property type="term" value="C:nucleus"/>
    <property type="evidence" value="ECO:0007669"/>
    <property type="project" value="UniProtKB-SubCell"/>
</dbReference>
<comment type="function">
    <text evidence="7 9">Excises uracil residues from the DNA which can arise as a result of misincorporation of dUMP residues by DNA polymerase or due to deamination of cytosine.</text>
</comment>
<dbReference type="InterPro" id="IPR005122">
    <property type="entry name" value="Uracil-DNA_glycosylase-like"/>
</dbReference>
<evidence type="ECO:0000256" key="9">
    <source>
        <dbReference type="RuleBase" id="RU003780"/>
    </source>
</evidence>
<organism evidence="12 13">
    <name type="scientific">Zygotorulaspora mrakii</name>
    <name type="common">Zygosaccharomyces mrakii</name>
    <dbReference type="NCBI Taxonomy" id="42260"/>
    <lineage>
        <taxon>Eukaryota</taxon>
        <taxon>Fungi</taxon>
        <taxon>Dikarya</taxon>
        <taxon>Ascomycota</taxon>
        <taxon>Saccharomycotina</taxon>
        <taxon>Saccharomycetes</taxon>
        <taxon>Saccharomycetales</taxon>
        <taxon>Saccharomycetaceae</taxon>
        <taxon>Zygotorulaspora</taxon>
    </lineage>
</organism>
<feature type="active site" description="Proton acceptor" evidence="7 8">
    <location>
        <position position="157"/>
    </location>
</feature>
<dbReference type="GO" id="GO:0004844">
    <property type="term" value="F:uracil DNA N-glycosylase activity"/>
    <property type="evidence" value="ECO:0007669"/>
    <property type="project" value="UniProtKB-UniRule"/>
</dbReference>
<dbReference type="CDD" id="cd10027">
    <property type="entry name" value="UDG-F1-like"/>
    <property type="match status" value="1"/>
</dbReference>
<evidence type="ECO:0000313" key="12">
    <source>
        <dbReference type="EMBL" id="QLG72812.1"/>
    </source>
</evidence>
<dbReference type="GO" id="GO:0097510">
    <property type="term" value="P:base-excision repair, AP site formation via deaminated base removal"/>
    <property type="evidence" value="ECO:0007669"/>
    <property type="project" value="TreeGrafter"/>
</dbReference>
<dbReference type="HAMAP" id="MF_00148">
    <property type="entry name" value="UDG"/>
    <property type="match status" value="1"/>
</dbReference>
<feature type="compositionally biased region" description="Polar residues" evidence="10">
    <location>
        <begin position="31"/>
        <end position="55"/>
    </location>
</feature>
<dbReference type="SUPFAM" id="SSF52141">
    <property type="entry name" value="Uracil-DNA glycosylase-like"/>
    <property type="match status" value="1"/>
</dbReference>
<evidence type="ECO:0000256" key="3">
    <source>
        <dbReference type="ARBA" id="ARBA00022801"/>
    </source>
</evidence>
<keyword evidence="4 7" id="KW-0496">Mitochondrion</keyword>
<keyword evidence="2 7" id="KW-0227">DNA damage</keyword>
<dbReference type="EC" id="3.2.2.27" evidence="7 9"/>
<dbReference type="SMART" id="SM00986">
    <property type="entry name" value="UDG"/>
    <property type="match status" value="1"/>
</dbReference>
<keyword evidence="6 7" id="KW-0539">Nucleus</keyword>
<dbReference type="FunFam" id="3.40.470.10:FF:000007">
    <property type="entry name" value="Uracil-DNA glycosylase"/>
    <property type="match status" value="1"/>
</dbReference>
<evidence type="ECO:0000256" key="6">
    <source>
        <dbReference type="ARBA" id="ARBA00023242"/>
    </source>
</evidence>
<protein>
    <recommendedName>
        <fullName evidence="7 9">Uracil-DNA glycosylase</fullName>
        <shortName evidence="7">UDG</shortName>
        <ecNumber evidence="7 9">3.2.2.27</ecNumber>
    </recommendedName>
</protein>
<dbReference type="NCBIfam" id="NF003588">
    <property type="entry name" value="PRK05254.1-1"/>
    <property type="match status" value="1"/>
</dbReference>
<evidence type="ECO:0000256" key="4">
    <source>
        <dbReference type="ARBA" id="ARBA00023128"/>
    </source>
</evidence>
<proteinExistence type="inferred from homology"/>
<keyword evidence="13" id="KW-1185">Reference proteome</keyword>
<gene>
    <name evidence="7" type="primary">UNG1</name>
    <name evidence="12" type="ORF">HG535_0D05210</name>
</gene>
<evidence type="ECO:0000259" key="11">
    <source>
        <dbReference type="SMART" id="SM00986"/>
    </source>
</evidence>
<evidence type="ECO:0000256" key="8">
    <source>
        <dbReference type="PROSITE-ProRule" id="PRU10072"/>
    </source>
</evidence>
<sequence>MTVELKRRQTSIAEFFGPKSKKSKKLENEESANTSTTDASDEVSTVKSIEQIQTTQKKESESETLEGCEDYMTVRELFQKSLSSMLAQLLALEIETIEPGWFSHMKEEFRKPYFVKLKQFVNTEKKNHTVFPPPRAVYSWTRLTPFDKVKVVIIGQDPYHNFSQAHGLAFSVKSPTPAPPSLKNIYKELKSNYSDFSIDNNYGDLTPWSMQGVLLLNTALTVRAHNANSHSKKGWEVFTKRVVELLISDRKKNNHSLVFLLWGNNAIKLVESLLSPQELAQNKNLKVFKSVHPSPLSASRGFFGSNHFKQTNDWLYHERHEKMIDWSVVPGSHLKEVFEANTKVS</sequence>
<dbReference type="Gene3D" id="3.40.470.10">
    <property type="entry name" value="Uracil-DNA glycosylase-like domain"/>
    <property type="match status" value="1"/>
</dbReference>